<dbReference type="InterPro" id="IPR013096">
    <property type="entry name" value="Cupin_2"/>
</dbReference>
<gene>
    <name evidence="2" type="ORF">K461DRAFT_243994</name>
</gene>
<dbReference type="Gene3D" id="2.60.120.10">
    <property type="entry name" value="Jelly Rolls"/>
    <property type="match status" value="2"/>
</dbReference>
<dbReference type="PANTHER" id="PTHR36440:SF1">
    <property type="entry name" value="PUTATIVE (AFU_ORTHOLOGUE AFUA_8G07350)-RELATED"/>
    <property type="match status" value="1"/>
</dbReference>
<sequence length="342" mass="37649">MAIPRVEAPLGAPLPYVLPDHAGEAITLIGTKSVIRVFASAKETDGAMSVFAMNGVTGDAPGFHYHREAHDIFMCTKGRLKVWAGDRCRILSPGDFCSVPPTVVHNPQLVDPYNETLGLVTPGAWLDFFRFIGEKYDGIVANEFDNRDFRAAIFPKIPQIRENYDVIFERDFQGAEVGEWTDEDTKIPGNTQSYYLKANTGPRYLLGGVLSRPFITTKQCDGKFAITSIESSRKYGDSVLSRPFVFTRTHQVFCVLEGSIAIVAKGQETRVSANETAFIPAGSEISLKFLAGYVRIWVYSSGNGLESLIEQAGGPFEGIIIPEKARDVDMEKVKEAASNLHV</sequence>
<dbReference type="InterPro" id="IPR014710">
    <property type="entry name" value="RmlC-like_jellyroll"/>
</dbReference>
<dbReference type="Pfam" id="PF07883">
    <property type="entry name" value="Cupin_2"/>
    <property type="match status" value="1"/>
</dbReference>
<dbReference type="AlphaFoldDB" id="A0A9P4IXM9"/>
<feature type="non-terminal residue" evidence="2">
    <location>
        <position position="342"/>
    </location>
</feature>
<dbReference type="InterPro" id="IPR053146">
    <property type="entry name" value="QDO-like"/>
</dbReference>
<protein>
    <submittedName>
        <fullName evidence="2">RmlC-like cupin</fullName>
    </submittedName>
</protein>
<evidence type="ECO:0000259" key="1">
    <source>
        <dbReference type="Pfam" id="PF07883"/>
    </source>
</evidence>
<proteinExistence type="predicted"/>
<feature type="domain" description="Cupin type-2" evidence="1">
    <location>
        <begin position="58"/>
        <end position="107"/>
    </location>
</feature>
<dbReference type="Proteomes" id="UP000799439">
    <property type="component" value="Unassembled WGS sequence"/>
</dbReference>
<dbReference type="InterPro" id="IPR011051">
    <property type="entry name" value="RmlC_Cupin_sf"/>
</dbReference>
<dbReference type="SUPFAM" id="SSF51182">
    <property type="entry name" value="RmlC-like cupins"/>
    <property type="match status" value="2"/>
</dbReference>
<dbReference type="EMBL" id="ML996088">
    <property type="protein sequence ID" value="KAF2151531.1"/>
    <property type="molecule type" value="Genomic_DNA"/>
</dbReference>
<dbReference type="OrthoDB" id="2588190at2759"/>
<name>A0A9P4IXM9_9PEZI</name>
<keyword evidence="3" id="KW-1185">Reference proteome</keyword>
<evidence type="ECO:0000313" key="2">
    <source>
        <dbReference type="EMBL" id="KAF2151531.1"/>
    </source>
</evidence>
<evidence type="ECO:0000313" key="3">
    <source>
        <dbReference type="Proteomes" id="UP000799439"/>
    </source>
</evidence>
<reference evidence="2" key="1">
    <citation type="journal article" date="2020" name="Stud. Mycol.">
        <title>101 Dothideomycetes genomes: a test case for predicting lifestyles and emergence of pathogens.</title>
        <authorList>
            <person name="Haridas S."/>
            <person name="Albert R."/>
            <person name="Binder M."/>
            <person name="Bloem J."/>
            <person name="Labutti K."/>
            <person name="Salamov A."/>
            <person name="Andreopoulos B."/>
            <person name="Baker S."/>
            <person name="Barry K."/>
            <person name="Bills G."/>
            <person name="Bluhm B."/>
            <person name="Cannon C."/>
            <person name="Castanera R."/>
            <person name="Culley D."/>
            <person name="Daum C."/>
            <person name="Ezra D."/>
            <person name="Gonzalez J."/>
            <person name="Henrissat B."/>
            <person name="Kuo A."/>
            <person name="Liang C."/>
            <person name="Lipzen A."/>
            <person name="Lutzoni F."/>
            <person name="Magnuson J."/>
            <person name="Mondo S."/>
            <person name="Nolan M."/>
            <person name="Ohm R."/>
            <person name="Pangilinan J."/>
            <person name="Park H.-J."/>
            <person name="Ramirez L."/>
            <person name="Alfaro M."/>
            <person name="Sun H."/>
            <person name="Tritt A."/>
            <person name="Yoshinaga Y."/>
            <person name="Zwiers L.-H."/>
            <person name="Turgeon B."/>
            <person name="Goodwin S."/>
            <person name="Spatafora J."/>
            <person name="Crous P."/>
            <person name="Grigoriev I."/>
        </authorList>
    </citation>
    <scope>NUCLEOTIDE SEQUENCE</scope>
    <source>
        <strain evidence="2">CBS 260.36</strain>
    </source>
</reference>
<accession>A0A9P4IXM9</accession>
<dbReference type="PANTHER" id="PTHR36440">
    <property type="entry name" value="PUTATIVE (AFU_ORTHOLOGUE AFUA_8G07350)-RELATED"/>
    <property type="match status" value="1"/>
</dbReference>
<dbReference type="CDD" id="cd02215">
    <property type="entry name" value="cupin_QDO_N_C"/>
    <property type="match status" value="1"/>
</dbReference>
<organism evidence="2 3">
    <name type="scientific">Myriangium duriaei CBS 260.36</name>
    <dbReference type="NCBI Taxonomy" id="1168546"/>
    <lineage>
        <taxon>Eukaryota</taxon>
        <taxon>Fungi</taxon>
        <taxon>Dikarya</taxon>
        <taxon>Ascomycota</taxon>
        <taxon>Pezizomycotina</taxon>
        <taxon>Dothideomycetes</taxon>
        <taxon>Dothideomycetidae</taxon>
        <taxon>Myriangiales</taxon>
        <taxon>Myriangiaceae</taxon>
        <taxon>Myriangium</taxon>
    </lineage>
</organism>
<comment type="caution">
    <text evidence="2">The sequence shown here is derived from an EMBL/GenBank/DDBJ whole genome shotgun (WGS) entry which is preliminary data.</text>
</comment>